<evidence type="ECO:0000313" key="2">
    <source>
        <dbReference type="EMBL" id="PKI71981.1"/>
    </source>
</evidence>
<keyword evidence="3" id="KW-1185">Reference proteome</keyword>
<gene>
    <name evidence="2" type="ORF">CRG98_007597</name>
</gene>
<feature type="region of interest" description="Disordered" evidence="1">
    <location>
        <begin position="53"/>
        <end position="74"/>
    </location>
</feature>
<evidence type="ECO:0000256" key="1">
    <source>
        <dbReference type="SAM" id="MobiDB-lite"/>
    </source>
</evidence>
<proteinExistence type="predicted"/>
<protein>
    <submittedName>
        <fullName evidence="2">Uncharacterized protein</fullName>
    </submittedName>
</protein>
<dbReference type="AlphaFoldDB" id="A0A2I0KU43"/>
<dbReference type="Proteomes" id="UP000233551">
    <property type="component" value="Unassembled WGS sequence"/>
</dbReference>
<dbReference type="EMBL" id="PGOL01000344">
    <property type="protein sequence ID" value="PKI71981.1"/>
    <property type="molecule type" value="Genomic_DNA"/>
</dbReference>
<comment type="caution">
    <text evidence="2">The sequence shown here is derived from an EMBL/GenBank/DDBJ whole genome shotgun (WGS) entry which is preliminary data.</text>
</comment>
<evidence type="ECO:0000313" key="3">
    <source>
        <dbReference type="Proteomes" id="UP000233551"/>
    </source>
</evidence>
<accession>A0A2I0KU43</accession>
<name>A0A2I0KU43_PUNGR</name>
<sequence>MEATDSIRVLDRPDWHPGKNKPVRVISTDFLAGSLRFCGFGLSRIALQRLSKTEHAQEQTRLSKSQVGRHHGSSRWNFATRLNISMEEEASCKEEEAKEEGRQSRVTTALGQAVCPTGLEGSSGRSSRFVTQMNVELSIYA</sequence>
<organism evidence="2 3">
    <name type="scientific">Punica granatum</name>
    <name type="common">Pomegranate</name>
    <dbReference type="NCBI Taxonomy" id="22663"/>
    <lineage>
        <taxon>Eukaryota</taxon>
        <taxon>Viridiplantae</taxon>
        <taxon>Streptophyta</taxon>
        <taxon>Embryophyta</taxon>
        <taxon>Tracheophyta</taxon>
        <taxon>Spermatophyta</taxon>
        <taxon>Magnoliopsida</taxon>
        <taxon>eudicotyledons</taxon>
        <taxon>Gunneridae</taxon>
        <taxon>Pentapetalae</taxon>
        <taxon>rosids</taxon>
        <taxon>malvids</taxon>
        <taxon>Myrtales</taxon>
        <taxon>Lythraceae</taxon>
        <taxon>Punica</taxon>
    </lineage>
</organism>
<reference evidence="2 3" key="1">
    <citation type="submission" date="2017-11" db="EMBL/GenBank/DDBJ databases">
        <title>De-novo sequencing of pomegranate (Punica granatum L.) genome.</title>
        <authorList>
            <person name="Akparov Z."/>
            <person name="Amiraslanov A."/>
            <person name="Hajiyeva S."/>
            <person name="Abbasov M."/>
            <person name="Kaur K."/>
            <person name="Hamwieh A."/>
            <person name="Solovyev V."/>
            <person name="Salamov A."/>
            <person name="Braich B."/>
            <person name="Kosarev P."/>
            <person name="Mahmoud A."/>
            <person name="Hajiyev E."/>
            <person name="Babayeva S."/>
            <person name="Izzatullayeva V."/>
            <person name="Mammadov A."/>
            <person name="Mammadov A."/>
            <person name="Sharifova S."/>
            <person name="Ojaghi J."/>
            <person name="Eynullazada K."/>
            <person name="Bayramov B."/>
            <person name="Abdulazimova A."/>
            <person name="Shahmuradov I."/>
        </authorList>
    </citation>
    <scope>NUCLEOTIDE SEQUENCE [LARGE SCALE GENOMIC DNA]</scope>
    <source>
        <strain evidence="3">cv. AG2017</strain>
        <tissue evidence="2">Leaf</tissue>
    </source>
</reference>